<dbReference type="EMBL" id="CP034726">
    <property type="protein sequence ID" value="QBP18050.1"/>
    <property type="molecule type" value="Genomic_DNA"/>
</dbReference>
<dbReference type="Proteomes" id="UP000294321">
    <property type="component" value="Chromosome"/>
</dbReference>
<dbReference type="KEGG" id="lji:ELX58_02560"/>
<dbReference type="RefSeq" id="WP_133441607.1">
    <property type="nucleotide sequence ID" value="NZ_CP034726.1"/>
</dbReference>
<keyword evidence="2" id="KW-1185">Reference proteome</keyword>
<proteinExistence type="predicted"/>
<protein>
    <submittedName>
        <fullName evidence="1">Uncharacterized protein</fullName>
    </submittedName>
</protein>
<sequence>MEYVNLTNHNRDLQAHPIANRINEIMHDGSDNSCINYLDQKTLLNRLGHIKANQFNNAIHYLVKHKYLEVQTNHGLTFYSLGSR</sequence>
<reference evidence="2" key="1">
    <citation type="submission" date="2018-12" db="EMBL/GenBank/DDBJ databases">
        <title>A new species of lactobacillus.</title>
        <authorList>
            <person name="Jian Y."/>
            <person name="Xin L."/>
            <person name="Hong Z.J."/>
            <person name="Ming L.Z."/>
            <person name="Hong X.Z."/>
        </authorList>
    </citation>
    <scope>NUCLEOTIDE SEQUENCE [LARGE SCALE GENOMIC DNA]</scope>
    <source>
        <strain evidence="2">HSLZ-75</strain>
    </source>
</reference>
<name>A0A4P6ZLD0_9LACO</name>
<accession>A0A4P6ZLD0</accession>
<evidence type="ECO:0000313" key="1">
    <source>
        <dbReference type="EMBL" id="QBP18050.1"/>
    </source>
</evidence>
<evidence type="ECO:0000313" key="2">
    <source>
        <dbReference type="Proteomes" id="UP000294321"/>
    </source>
</evidence>
<organism evidence="1 2">
    <name type="scientific">Acetilactobacillus jinshanensis</name>
    <dbReference type="NCBI Taxonomy" id="1720083"/>
    <lineage>
        <taxon>Bacteria</taxon>
        <taxon>Bacillati</taxon>
        <taxon>Bacillota</taxon>
        <taxon>Bacilli</taxon>
        <taxon>Lactobacillales</taxon>
        <taxon>Lactobacillaceae</taxon>
        <taxon>Acetilactobacillus</taxon>
    </lineage>
</organism>
<dbReference type="AlphaFoldDB" id="A0A4P6ZLD0"/>
<gene>
    <name evidence="1" type="ORF">ELX58_02560</name>
</gene>